<dbReference type="GO" id="GO:0003676">
    <property type="term" value="F:nucleic acid binding"/>
    <property type="evidence" value="ECO:0007669"/>
    <property type="project" value="InterPro"/>
</dbReference>
<dbReference type="Proteomes" id="UP001497516">
    <property type="component" value="Chromosome 2"/>
</dbReference>
<evidence type="ECO:0000313" key="3">
    <source>
        <dbReference type="Proteomes" id="UP001497516"/>
    </source>
</evidence>
<name>A0AAV2DEP2_9ROSI</name>
<protein>
    <recommendedName>
        <fullName evidence="1">RNase H type-1 domain-containing protein</fullName>
    </recommendedName>
</protein>
<dbReference type="InterPro" id="IPR036397">
    <property type="entry name" value="RNaseH_sf"/>
</dbReference>
<dbReference type="Gene3D" id="3.30.420.10">
    <property type="entry name" value="Ribonuclease H-like superfamily/Ribonuclease H"/>
    <property type="match status" value="1"/>
</dbReference>
<dbReference type="Pfam" id="PF13456">
    <property type="entry name" value="RVT_3"/>
    <property type="match status" value="1"/>
</dbReference>
<feature type="domain" description="RNase H type-1" evidence="1">
    <location>
        <begin position="98"/>
        <end position="217"/>
    </location>
</feature>
<dbReference type="InterPro" id="IPR012337">
    <property type="entry name" value="RNaseH-like_sf"/>
</dbReference>
<proteinExistence type="predicted"/>
<organism evidence="2 3">
    <name type="scientific">Linum trigynum</name>
    <dbReference type="NCBI Taxonomy" id="586398"/>
    <lineage>
        <taxon>Eukaryota</taxon>
        <taxon>Viridiplantae</taxon>
        <taxon>Streptophyta</taxon>
        <taxon>Embryophyta</taxon>
        <taxon>Tracheophyta</taxon>
        <taxon>Spermatophyta</taxon>
        <taxon>Magnoliopsida</taxon>
        <taxon>eudicotyledons</taxon>
        <taxon>Gunneridae</taxon>
        <taxon>Pentapetalae</taxon>
        <taxon>rosids</taxon>
        <taxon>fabids</taxon>
        <taxon>Malpighiales</taxon>
        <taxon>Linaceae</taxon>
        <taxon>Linum</taxon>
    </lineage>
</organism>
<dbReference type="InterPro" id="IPR053151">
    <property type="entry name" value="RNase_H-like"/>
</dbReference>
<gene>
    <name evidence="2" type="ORF">LTRI10_LOCUS14351</name>
</gene>
<evidence type="ECO:0000313" key="2">
    <source>
        <dbReference type="EMBL" id="CAL1372336.1"/>
    </source>
</evidence>
<dbReference type="PANTHER" id="PTHR47723:SF21">
    <property type="entry name" value="POLYNUCLEOTIDYL TRANSFERASE, RIBONUCLEASE H-LIKE SUPERFAMILY PROTEIN"/>
    <property type="match status" value="1"/>
</dbReference>
<dbReference type="PANTHER" id="PTHR47723">
    <property type="entry name" value="OS05G0353850 PROTEIN"/>
    <property type="match status" value="1"/>
</dbReference>
<dbReference type="InterPro" id="IPR002156">
    <property type="entry name" value="RNaseH_domain"/>
</dbReference>
<keyword evidence="3" id="KW-1185">Reference proteome</keyword>
<dbReference type="SUPFAM" id="SSF53098">
    <property type="entry name" value="Ribonuclease H-like"/>
    <property type="match status" value="1"/>
</dbReference>
<dbReference type="EMBL" id="OZ034815">
    <property type="protein sequence ID" value="CAL1372336.1"/>
    <property type="molecule type" value="Genomic_DNA"/>
</dbReference>
<dbReference type="CDD" id="cd06222">
    <property type="entry name" value="RNase_H_like"/>
    <property type="match status" value="1"/>
</dbReference>
<dbReference type="InterPro" id="IPR044730">
    <property type="entry name" value="RNase_H-like_dom_plant"/>
</dbReference>
<reference evidence="2 3" key="1">
    <citation type="submission" date="2024-04" db="EMBL/GenBank/DDBJ databases">
        <authorList>
            <person name="Fracassetti M."/>
        </authorList>
    </citation>
    <scope>NUCLEOTIDE SEQUENCE [LARGE SCALE GENOMIC DNA]</scope>
</reference>
<accession>A0AAV2DEP2</accession>
<evidence type="ECO:0000259" key="1">
    <source>
        <dbReference type="Pfam" id="PF13456"/>
    </source>
</evidence>
<dbReference type="AlphaFoldDB" id="A0AAV2DEP2"/>
<sequence>MGSYIERGEDLTSEEWYCELQETESDEQLGSFLVALWYIWDQRNCQLWNKKKLEEWEIAPRANEWLKDYLEKQTKTQGVERAPDLRWRPPELIPVKVNVDAACMSGKGTGWGAVIRDGGGRCLLAAVKRSRVQWNPEDSEVMAIDFGLELARRMTFREMEMESDSLGIISQLRREEERQTENVLLCEEVRAKAQEFDRVIWSFVGREFKKPAHFMAHVSCNWDEEEIWMDRPPFFLEPLLKEDCRATDIYG</sequence>
<dbReference type="GO" id="GO:0004523">
    <property type="term" value="F:RNA-DNA hybrid ribonuclease activity"/>
    <property type="evidence" value="ECO:0007669"/>
    <property type="project" value="InterPro"/>
</dbReference>